<dbReference type="RefSeq" id="WP_032597399.1">
    <property type="nucleotide sequence ID" value="NZ_JGDS01000015.1"/>
</dbReference>
<gene>
    <name evidence="3" type="ORF">M123_4803</name>
</gene>
<name>A0A016C458_BACFG</name>
<comment type="caution">
    <text evidence="3">The sequence shown here is derived from an EMBL/GenBank/DDBJ whole genome shotgun (WGS) entry which is preliminary data.</text>
</comment>
<keyword evidence="3" id="KW-0012">Acyltransferase</keyword>
<evidence type="ECO:0000313" key="4">
    <source>
        <dbReference type="Proteomes" id="UP000020938"/>
    </source>
</evidence>
<evidence type="ECO:0000256" key="1">
    <source>
        <dbReference type="SAM" id="Phobius"/>
    </source>
</evidence>
<organism evidence="3 4">
    <name type="scientific">Bacteroides fragilis str. 3976T8</name>
    <dbReference type="NCBI Taxonomy" id="1339314"/>
    <lineage>
        <taxon>Bacteria</taxon>
        <taxon>Pseudomonadati</taxon>
        <taxon>Bacteroidota</taxon>
        <taxon>Bacteroidia</taxon>
        <taxon>Bacteroidales</taxon>
        <taxon>Bacteroidaceae</taxon>
        <taxon>Bacteroides</taxon>
    </lineage>
</organism>
<dbReference type="GO" id="GO:0016747">
    <property type="term" value="F:acyltransferase activity, transferring groups other than amino-acyl groups"/>
    <property type="evidence" value="ECO:0007669"/>
    <property type="project" value="InterPro"/>
</dbReference>
<feature type="transmembrane region" description="Helical" evidence="1">
    <location>
        <begin position="132"/>
        <end position="152"/>
    </location>
</feature>
<feature type="transmembrane region" description="Helical" evidence="1">
    <location>
        <begin position="58"/>
        <end position="77"/>
    </location>
</feature>
<proteinExistence type="predicted"/>
<accession>A0A016C458</accession>
<sequence>MIAFTIIIAILFLVGLKSQDFRPFDKDKVVVLKPFLALGIVLSHLSWYSIYLHDFQRWGALIVGIFFFISGYGLSYSLHYKVGYIRNFFLHRIAKALLLPYMGALLFYFVLNGNWSDYSFFDHISRVSGPSLIPNDWFVFALVYCYMVFWIGAKCKAPSLRRTVLFAGPLLLVVFTAGMGYGRHWWASTMAFAVGAFYQNWESAILRIISSRKGYIASNFACFLLFAVLIACSALFGNIISTVLAYSLLPLWVVAVLVPLDCSKAAKNRIVLFGGAISYEVYLVHGIVMDYLNRHTSLDGMAFAAVTLITSFIAAVLLKYMVSFVSRSAERALSLLTGNSAKNI</sequence>
<dbReference type="InterPro" id="IPR002656">
    <property type="entry name" value="Acyl_transf_3_dom"/>
</dbReference>
<feature type="transmembrane region" description="Helical" evidence="1">
    <location>
        <begin position="300"/>
        <end position="322"/>
    </location>
</feature>
<feature type="transmembrane region" description="Helical" evidence="1">
    <location>
        <begin position="243"/>
        <end position="263"/>
    </location>
</feature>
<keyword evidence="1" id="KW-0812">Transmembrane</keyword>
<dbReference type="PATRIC" id="fig|1339314.3.peg.123"/>
<feature type="transmembrane region" description="Helical" evidence="1">
    <location>
        <begin position="89"/>
        <end position="111"/>
    </location>
</feature>
<feature type="transmembrane region" description="Helical" evidence="1">
    <location>
        <begin position="34"/>
        <end position="51"/>
    </location>
</feature>
<feature type="transmembrane region" description="Helical" evidence="1">
    <location>
        <begin position="164"/>
        <end position="182"/>
    </location>
</feature>
<evidence type="ECO:0000313" key="3">
    <source>
        <dbReference type="EMBL" id="EXZ75687.1"/>
    </source>
</evidence>
<reference evidence="3 4" key="1">
    <citation type="submission" date="2014-02" db="EMBL/GenBank/DDBJ databases">
        <authorList>
            <person name="Sears C."/>
            <person name="Carroll K."/>
            <person name="Sack B.R."/>
            <person name="Qadri F."/>
            <person name="Myers L.L."/>
            <person name="Chung G.-T."/>
            <person name="Escheverria P."/>
            <person name="Fraser C.M."/>
            <person name="Sadzewicz L."/>
            <person name="Shefchek K.A."/>
            <person name="Tallon L."/>
            <person name="Das S.P."/>
            <person name="Daugherty S."/>
            <person name="Mongodin E.F."/>
        </authorList>
    </citation>
    <scope>NUCLEOTIDE SEQUENCE [LARGE SCALE GENOMIC DNA]</scope>
    <source>
        <strain evidence="3 4">3976T8</strain>
    </source>
</reference>
<dbReference type="EMBL" id="JGDS01000015">
    <property type="protein sequence ID" value="EXZ75687.1"/>
    <property type="molecule type" value="Genomic_DNA"/>
</dbReference>
<keyword evidence="1" id="KW-1133">Transmembrane helix</keyword>
<protein>
    <submittedName>
        <fullName evidence="3">Acyltransferase family protein</fullName>
    </submittedName>
</protein>
<dbReference type="AlphaFoldDB" id="A0A016C458"/>
<dbReference type="Pfam" id="PF01757">
    <property type="entry name" value="Acyl_transf_3"/>
    <property type="match status" value="1"/>
</dbReference>
<evidence type="ECO:0000259" key="2">
    <source>
        <dbReference type="Pfam" id="PF01757"/>
    </source>
</evidence>
<feature type="domain" description="Acyltransferase 3" evidence="2">
    <location>
        <begin position="32"/>
        <end position="318"/>
    </location>
</feature>
<dbReference type="Proteomes" id="UP000020938">
    <property type="component" value="Unassembled WGS sequence"/>
</dbReference>
<keyword evidence="1" id="KW-0472">Membrane</keyword>
<feature type="transmembrane region" description="Helical" evidence="1">
    <location>
        <begin position="270"/>
        <end position="288"/>
    </location>
</feature>
<keyword evidence="3" id="KW-0808">Transferase</keyword>